<dbReference type="AlphaFoldDB" id="A0AA88KPD3"/>
<evidence type="ECO:0000313" key="2">
    <source>
        <dbReference type="EMBL" id="KAG2393038.1"/>
    </source>
</evidence>
<dbReference type="InterPro" id="IPR016181">
    <property type="entry name" value="Acyl_CoA_acyltransferase"/>
</dbReference>
<dbReference type="Pfam" id="PF00583">
    <property type="entry name" value="Acetyltransf_1"/>
    <property type="match status" value="1"/>
</dbReference>
<dbReference type="GeneID" id="68102069"/>
<organism evidence="2 3">
    <name type="scientific">Naegleria lovaniensis</name>
    <name type="common">Amoeba</name>
    <dbReference type="NCBI Taxonomy" id="51637"/>
    <lineage>
        <taxon>Eukaryota</taxon>
        <taxon>Discoba</taxon>
        <taxon>Heterolobosea</taxon>
        <taxon>Tetramitia</taxon>
        <taxon>Eutetramitia</taxon>
        <taxon>Vahlkampfiidae</taxon>
        <taxon>Naegleria</taxon>
    </lineage>
</organism>
<evidence type="ECO:0000259" key="1">
    <source>
        <dbReference type="PROSITE" id="PS51186"/>
    </source>
</evidence>
<dbReference type="EMBL" id="PYSW02000003">
    <property type="protein sequence ID" value="KAG2393038.1"/>
    <property type="molecule type" value="Genomic_DNA"/>
</dbReference>
<proteinExistence type="predicted"/>
<comment type="caution">
    <text evidence="2">The sequence shown here is derived from an EMBL/GenBank/DDBJ whole genome shotgun (WGS) entry which is preliminary data.</text>
</comment>
<dbReference type="GO" id="GO:0016747">
    <property type="term" value="F:acyltransferase activity, transferring groups other than amino-acyl groups"/>
    <property type="evidence" value="ECO:0007669"/>
    <property type="project" value="InterPro"/>
</dbReference>
<dbReference type="PROSITE" id="PS51186">
    <property type="entry name" value="GNAT"/>
    <property type="match status" value="1"/>
</dbReference>
<dbReference type="SUPFAM" id="SSF55729">
    <property type="entry name" value="Acyl-CoA N-acyltransferases (Nat)"/>
    <property type="match status" value="1"/>
</dbReference>
<accession>A0AA88KPD3</accession>
<dbReference type="Proteomes" id="UP000816034">
    <property type="component" value="Unassembled WGS sequence"/>
</dbReference>
<dbReference type="CDD" id="cd04301">
    <property type="entry name" value="NAT_SF"/>
    <property type="match status" value="1"/>
</dbReference>
<protein>
    <recommendedName>
        <fullName evidence="1">N-acetyltransferase domain-containing protein</fullName>
    </recommendedName>
</protein>
<reference evidence="2 3" key="1">
    <citation type="journal article" date="2018" name="BMC Genomics">
        <title>The genome of Naegleria lovaniensis, the basis for a comparative approach to unravel pathogenicity factors of the human pathogenic amoeba N. fowleri.</title>
        <authorList>
            <person name="Liechti N."/>
            <person name="Schurch N."/>
            <person name="Bruggmann R."/>
            <person name="Wittwer M."/>
        </authorList>
    </citation>
    <scope>NUCLEOTIDE SEQUENCE [LARGE SCALE GENOMIC DNA]</scope>
    <source>
        <strain evidence="2 3">ATCC 30569</strain>
    </source>
</reference>
<keyword evidence="3" id="KW-1185">Reference proteome</keyword>
<dbReference type="InterPro" id="IPR000182">
    <property type="entry name" value="GNAT_dom"/>
</dbReference>
<gene>
    <name evidence="2" type="ORF">C9374_009615</name>
</gene>
<dbReference type="PROSITE" id="PS51257">
    <property type="entry name" value="PROKAR_LIPOPROTEIN"/>
    <property type="match status" value="1"/>
</dbReference>
<name>A0AA88KPD3_NAELO</name>
<dbReference type="Gene3D" id="3.40.630.30">
    <property type="match status" value="1"/>
</dbReference>
<sequence>MKPLNSSNTHASTPLGTNASLASGCLTSSCNSTTFIGIPNETKENIRNELMENEETNLKINIILESFFEFTRCHSRLVHMALFASEFASNRVIKFCPECNEKQCPFNSSSSAAVNSSSSNMNNDSNDGTITPPNDFSLYKEIYSAYTFECKERSLSRNDMINGTPQFYYTKINIANTDLTSMKEYSLLSSPYMHERLQFGSAYLYFPFISSLNSETETEELQRVFKETCCENIKKYLLEQMKIPRESYVGVTMQKAMLVEKHQLSSYFYEKKQFMKDFLNCDFEKSRLYGNNFHHLESTRNTEDQNLKFELVEISSPEEYSQFWICQSDAFCGVPQISKPLTDLVKQSYTQEISRHDDTVIVGVKAFCPSSNSYEIVSCGELVMGKECASINHVATREGHRNKGYATFIMIALLDIAVNRRGYNKVVLEATGMGIQIYQRLGFSPFFEYYIFELDHKN</sequence>
<evidence type="ECO:0000313" key="3">
    <source>
        <dbReference type="Proteomes" id="UP000816034"/>
    </source>
</evidence>
<feature type="domain" description="N-acetyltransferase" evidence="1">
    <location>
        <begin position="312"/>
        <end position="458"/>
    </location>
</feature>
<dbReference type="RefSeq" id="XP_044554932.1">
    <property type="nucleotide sequence ID" value="XM_044699822.1"/>
</dbReference>